<accession>A0ABS0Z693</accession>
<evidence type="ECO:0000256" key="1">
    <source>
        <dbReference type="ARBA" id="ARBA00004418"/>
    </source>
</evidence>
<keyword evidence="8" id="KW-1185">Reference proteome</keyword>
<evidence type="ECO:0000313" key="7">
    <source>
        <dbReference type="EMBL" id="MBJ7549179.1"/>
    </source>
</evidence>
<dbReference type="InterPro" id="IPR012899">
    <property type="entry name" value="LTXXQ"/>
</dbReference>
<feature type="signal peptide" evidence="6">
    <location>
        <begin position="1"/>
        <end position="25"/>
    </location>
</feature>
<feature type="compositionally biased region" description="Basic residues" evidence="5">
    <location>
        <begin position="163"/>
        <end position="175"/>
    </location>
</feature>
<protein>
    <submittedName>
        <fullName evidence="7">Spy/CpxP family protein refolding chaperone</fullName>
    </submittedName>
</protein>
<dbReference type="RefSeq" id="WP_199460076.1">
    <property type="nucleotide sequence ID" value="NZ_JAEMUH010000001.1"/>
</dbReference>
<proteinExistence type="inferred from homology"/>
<comment type="caution">
    <text evidence="7">The sequence shown here is derived from an EMBL/GenBank/DDBJ whole genome shotgun (WGS) entry which is preliminary data.</text>
</comment>
<gene>
    <name evidence="7" type="ORF">JHD44_00655</name>
</gene>
<evidence type="ECO:0000313" key="8">
    <source>
        <dbReference type="Proteomes" id="UP000598488"/>
    </source>
</evidence>
<evidence type="ECO:0000256" key="2">
    <source>
        <dbReference type="ARBA" id="ARBA00008441"/>
    </source>
</evidence>
<comment type="similarity">
    <text evidence="2">Belongs to the CpxP/Spy family.</text>
</comment>
<keyword evidence="4" id="KW-0574">Periplasm</keyword>
<dbReference type="Proteomes" id="UP000598488">
    <property type="component" value="Unassembled WGS sequence"/>
</dbReference>
<dbReference type="InterPro" id="IPR052211">
    <property type="entry name" value="Cpx_auxiliary_protein"/>
</dbReference>
<evidence type="ECO:0000256" key="6">
    <source>
        <dbReference type="SAM" id="SignalP"/>
    </source>
</evidence>
<dbReference type="Gene3D" id="1.20.120.1490">
    <property type="match status" value="1"/>
</dbReference>
<keyword evidence="3 6" id="KW-0732">Signal</keyword>
<evidence type="ECO:0000256" key="5">
    <source>
        <dbReference type="SAM" id="MobiDB-lite"/>
    </source>
</evidence>
<evidence type="ECO:0000256" key="3">
    <source>
        <dbReference type="ARBA" id="ARBA00022729"/>
    </source>
</evidence>
<feature type="chain" id="PRO_5045951998" evidence="6">
    <location>
        <begin position="26"/>
        <end position="181"/>
    </location>
</feature>
<dbReference type="Pfam" id="PF07813">
    <property type="entry name" value="LTXXQ"/>
    <property type="match status" value="1"/>
</dbReference>
<feature type="region of interest" description="Disordered" evidence="5">
    <location>
        <begin position="161"/>
        <end position="181"/>
    </location>
</feature>
<comment type="subcellular location">
    <subcellularLocation>
        <location evidence="1">Periplasm</location>
    </subcellularLocation>
</comment>
<dbReference type="PANTHER" id="PTHR38102">
    <property type="entry name" value="PERIPLASMIC CHAPERONE SPY"/>
    <property type="match status" value="1"/>
</dbReference>
<dbReference type="PANTHER" id="PTHR38102:SF1">
    <property type="entry name" value="PERIPLASMIC CHAPERONE SPY"/>
    <property type="match status" value="1"/>
</dbReference>
<organism evidence="7 8">
    <name type="scientific">Marinomonas ostreistagni</name>
    <dbReference type="NCBI Taxonomy" id="359209"/>
    <lineage>
        <taxon>Bacteria</taxon>
        <taxon>Pseudomonadati</taxon>
        <taxon>Pseudomonadota</taxon>
        <taxon>Gammaproteobacteria</taxon>
        <taxon>Oceanospirillales</taxon>
        <taxon>Oceanospirillaceae</taxon>
        <taxon>Marinomonas</taxon>
    </lineage>
</organism>
<dbReference type="EMBL" id="JAEMUH010000001">
    <property type="protein sequence ID" value="MBJ7549179.1"/>
    <property type="molecule type" value="Genomic_DNA"/>
</dbReference>
<reference evidence="7 8" key="1">
    <citation type="submission" date="2020-12" db="EMBL/GenBank/DDBJ databases">
        <title>Comparative genome analysis of fungal antagonists Marinomonas ostreistagni 398 and M. spartinae 468.</title>
        <authorList>
            <person name="Fields J.L."/>
            <person name="Mavrodi O.V."/>
            <person name="Biber P.D."/>
            <person name="Indest K.J."/>
            <person name="Mavrodi D.V."/>
        </authorList>
    </citation>
    <scope>NUCLEOTIDE SEQUENCE [LARGE SCALE GENOMIC DNA]</scope>
    <source>
        <strain evidence="7 8">USM7</strain>
    </source>
</reference>
<sequence length="181" mass="20097">MSLSKKLMVATLALPLAFGAASSFAAGDKYERGGKGSHGHSDHQSCSGTMGLIYKLDLSDAQKDQLKELRSVRHAQVKSNAAKDIEQKRADREQAHQTMQKIVMADKFDTSAAKQFAGDMANKRAERNLMKMEAEHEMFSVLTAAQKDQFLELQKTAVDDCKAKKKGKDGKRRHQEKADQK</sequence>
<evidence type="ECO:0000256" key="4">
    <source>
        <dbReference type="ARBA" id="ARBA00022764"/>
    </source>
</evidence>
<name>A0ABS0Z693_9GAMM</name>